<keyword evidence="3" id="KW-0046">Antibiotic resistance</keyword>
<reference evidence="5 6" key="1">
    <citation type="submission" date="2018-12" db="EMBL/GenBank/DDBJ databases">
        <authorList>
            <person name="Li S."/>
            <person name="Yang R."/>
            <person name="Chen G."/>
            <person name="Zou L."/>
            <person name="Zhang C."/>
            <person name="Chen Y."/>
            <person name="Liu Z."/>
            <person name="Li Y."/>
            <person name="Yan Y."/>
            <person name="Huang M."/>
            <person name="Chen T."/>
        </authorList>
    </citation>
    <scope>NUCLEOTIDE SEQUENCE [LARGE SCALE GENOMIC DNA]</scope>
    <source>
        <strain evidence="5 6">1257</strain>
    </source>
</reference>
<dbReference type="Pfam" id="PF00903">
    <property type="entry name" value="Glyoxalase"/>
    <property type="match status" value="1"/>
</dbReference>
<protein>
    <recommendedName>
        <fullName evidence="2">Bleomycin resistance protein</fullName>
    </recommendedName>
</protein>
<gene>
    <name evidence="5" type="ORF">EJA05_16195</name>
</gene>
<dbReference type="GO" id="GO:0046677">
    <property type="term" value="P:response to antibiotic"/>
    <property type="evidence" value="ECO:0007669"/>
    <property type="project" value="UniProtKB-KW"/>
</dbReference>
<dbReference type="InterPro" id="IPR037523">
    <property type="entry name" value="VOC_core"/>
</dbReference>
<dbReference type="Gene3D" id="3.10.180.10">
    <property type="entry name" value="2,3-Dihydroxybiphenyl 1,2-Dioxygenase, domain 1"/>
    <property type="match status" value="1"/>
</dbReference>
<accession>A0A3S8ULJ2</accession>
<evidence type="ECO:0000313" key="5">
    <source>
        <dbReference type="EMBL" id="AZL69171.1"/>
    </source>
</evidence>
<dbReference type="AlphaFoldDB" id="A0A3S8ULJ2"/>
<dbReference type="PROSITE" id="PS51819">
    <property type="entry name" value="VOC"/>
    <property type="match status" value="1"/>
</dbReference>
<name>A0A3S8ULJ2_9PSED</name>
<evidence type="ECO:0000256" key="1">
    <source>
        <dbReference type="ARBA" id="ARBA00011051"/>
    </source>
</evidence>
<evidence type="ECO:0000259" key="4">
    <source>
        <dbReference type="PROSITE" id="PS51819"/>
    </source>
</evidence>
<dbReference type="InterPro" id="IPR000335">
    <property type="entry name" value="Bleomycin-R"/>
</dbReference>
<evidence type="ECO:0000256" key="3">
    <source>
        <dbReference type="ARBA" id="ARBA00023251"/>
    </source>
</evidence>
<dbReference type="SUPFAM" id="SSF54593">
    <property type="entry name" value="Glyoxalase/Bleomycin resistance protein/Dihydroxybiphenyl dioxygenase"/>
    <property type="match status" value="1"/>
</dbReference>
<sequence length="148" mass="17124">MLKRNSLVPELIVSDLEASLGFWVSLLGFDIAYQRPEQRFAYLDLNGSQVMLEQLDPDDNWLTGPMEKPLGRGMHLQIDVVAVEPLIERLEQQRWPLFRPCEEVWYRVGEAEVGLRQFLVQDPDGYLIRPAQWLGERPVQVTSCCSHE</sequence>
<evidence type="ECO:0000313" key="6">
    <source>
        <dbReference type="Proteomes" id="UP000268230"/>
    </source>
</evidence>
<comment type="similarity">
    <text evidence="1">Belongs to the bleomycin resistance protein family.</text>
</comment>
<dbReference type="EMBL" id="CP034338">
    <property type="protein sequence ID" value="AZL69171.1"/>
    <property type="molecule type" value="Genomic_DNA"/>
</dbReference>
<dbReference type="Proteomes" id="UP000268230">
    <property type="component" value="Chromosome"/>
</dbReference>
<dbReference type="InterPro" id="IPR004360">
    <property type="entry name" value="Glyas_Fos-R_dOase_dom"/>
</dbReference>
<dbReference type="KEGG" id="pory:EJA05_16195"/>
<feature type="domain" description="VOC" evidence="4">
    <location>
        <begin position="3"/>
        <end position="133"/>
    </location>
</feature>
<dbReference type="OrthoDB" id="284897at2"/>
<evidence type="ECO:0000256" key="2">
    <source>
        <dbReference type="ARBA" id="ARBA00021572"/>
    </source>
</evidence>
<dbReference type="CDD" id="cd08349">
    <property type="entry name" value="BLMA_like"/>
    <property type="match status" value="1"/>
</dbReference>
<organism evidence="5 6">
    <name type="scientific">Pseudomonas entomophila</name>
    <dbReference type="NCBI Taxonomy" id="312306"/>
    <lineage>
        <taxon>Bacteria</taxon>
        <taxon>Pseudomonadati</taxon>
        <taxon>Pseudomonadota</taxon>
        <taxon>Gammaproteobacteria</taxon>
        <taxon>Pseudomonadales</taxon>
        <taxon>Pseudomonadaceae</taxon>
        <taxon>Pseudomonas</taxon>
    </lineage>
</organism>
<proteinExistence type="inferred from homology"/>
<dbReference type="InterPro" id="IPR029068">
    <property type="entry name" value="Glyas_Bleomycin-R_OHBP_Dase"/>
</dbReference>